<evidence type="ECO:0000313" key="6">
    <source>
        <dbReference type="EMBL" id="ELU05585.1"/>
    </source>
</evidence>
<feature type="compositionally biased region" description="Basic residues" evidence="4">
    <location>
        <begin position="534"/>
        <end position="551"/>
    </location>
</feature>
<evidence type="ECO:0000259" key="5">
    <source>
        <dbReference type="PROSITE" id="PS50014"/>
    </source>
</evidence>
<dbReference type="EMBL" id="AMQN01007775">
    <property type="status" value="NOT_ANNOTATED_CDS"/>
    <property type="molecule type" value="Genomic_DNA"/>
</dbReference>
<feature type="compositionally biased region" description="Polar residues" evidence="4">
    <location>
        <begin position="97"/>
        <end position="110"/>
    </location>
</feature>
<evidence type="ECO:0000313" key="7">
    <source>
        <dbReference type="EnsemblMetazoa" id="CapteP222182"/>
    </source>
</evidence>
<dbReference type="EnsemblMetazoa" id="CapteT222182">
    <property type="protein sequence ID" value="CapteP222182"/>
    <property type="gene ID" value="CapteG222182"/>
</dbReference>
<gene>
    <name evidence="6" type="ORF">CAPTEDRAFT_222182</name>
</gene>
<feature type="region of interest" description="Disordered" evidence="4">
    <location>
        <begin position="1561"/>
        <end position="1639"/>
    </location>
</feature>
<evidence type="ECO:0000313" key="8">
    <source>
        <dbReference type="Proteomes" id="UP000014760"/>
    </source>
</evidence>
<dbReference type="SMART" id="SM00297">
    <property type="entry name" value="BROMO"/>
    <property type="match status" value="1"/>
</dbReference>
<reference evidence="6 8" key="2">
    <citation type="journal article" date="2013" name="Nature">
        <title>Insights into bilaterian evolution from three spiralian genomes.</title>
        <authorList>
            <person name="Simakov O."/>
            <person name="Marletaz F."/>
            <person name="Cho S.J."/>
            <person name="Edsinger-Gonzales E."/>
            <person name="Havlak P."/>
            <person name="Hellsten U."/>
            <person name="Kuo D.H."/>
            <person name="Larsson T."/>
            <person name="Lv J."/>
            <person name="Arendt D."/>
            <person name="Savage R."/>
            <person name="Osoegawa K."/>
            <person name="de Jong P."/>
            <person name="Grimwood J."/>
            <person name="Chapman J.A."/>
            <person name="Shapiro H."/>
            <person name="Aerts A."/>
            <person name="Otillar R.P."/>
            <person name="Terry A.Y."/>
            <person name="Boore J.L."/>
            <person name="Grigoriev I.V."/>
            <person name="Lindberg D.R."/>
            <person name="Seaver E.C."/>
            <person name="Weisblat D.A."/>
            <person name="Putnam N.H."/>
            <person name="Rokhsar D.S."/>
        </authorList>
    </citation>
    <scope>NUCLEOTIDE SEQUENCE</scope>
    <source>
        <strain evidence="6 8">I ESC-2004</strain>
    </source>
</reference>
<feature type="coiled-coil region" evidence="3">
    <location>
        <begin position="264"/>
        <end position="296"/>
    </location>
</feature>
<feature type="domain" description="Bromo" evidence="5">
    <location>
        <begin position="138"/>
        <end position="210"/>
    </location>
</feature>
<feature type="region of interest" description="Disordered" evidence="4">
    <location>
        <begin position="1183"/>
        <end position="1212"/>
    </location>
</feature>
<dbReference type="PRINTS" id="PR00503">
    <property type="entry name" value="BROMODOMAIN"/>
</dbReference>
<name>R7UHC5_CAPTE</name>
<dbReference type="InterPro" id="IPR018359">
    <property type="entry name" value="Bromodomain_CS"/>
</dbReference>
<feature type="compositionally biased region" description="Basic and acidic residues" evidence="4">
    <location>
        <begin position="669"/>
        <end position="682"/>
    </location>
</feature>
<dbReference type="PANTHER" id="PTHR31095:SF3">
    <property type="entry name" value="RIKEN CDNA 9930021J03 GENE"/>
    <property type="match status" value="1"/>
</dbReference>
<keyword evidence="3" id="KW-0175">Coiled coil</keyword>
<dbReference type="SUPFAM" id="SSF47370">
    <property type="entry name" value="Bromodomain"/>
    <property type="match status" value="1"/>
</dbReference>
<feature type="compositionally biased region" description="Acidic residues" evidence="4">
    <location>
        <begin position="991"/>
        <end position="1001"/>
    </location>
</feature>
<dbReference type="PROSITE" id="PS00633">
    <property type="entry name" value="BROMODOMAIN_1"/>
    <property type="match status" value="1"/>
</dbReference>
<feature type="compositionally biased region" description="Acidic residues" evidence="4">
    <location>
        <begin position="683"/>
        <end position="698"/>
    </location>
</feature>
<feature type="region of interest" description="Disordered" evidence="4">
    <location>
        <begin position="1051"/>
        <end position="1099"/>
    </location>
</feature>
<dbReference type="OrthoDB" id="1870062at2759"/>
<evidence type="ECO:0000256" key="4">
    <source>
        <dbReference type="SAM" id="MobiDB-lite"/>
    </source>
</evidence>
<feature type="region of interest" description="Disordered" evidence="4">
    <location>
        <begin position="985"/>
        <end position="1024"/>
    </location>
</feature>
<dbReference type="Pfam" id="PF00439">
    <property type="entry name" value="Bromodomain"/>
    <property type="match status" value="1"/>
</dbReference>
<protein>
    <recommendedName>
        <fullName evidence="5">Bromo domain-containing protein</fullName>
    </recommendedName>
</protein>
<feature type="compositionally biased region" description="Basic and acidic residues" evidence="4">
    <location>
        <begin position="738"/>
        <end position="822"/>
    </location>
</feature>
<feature type="region of interest" description="Disordered" evidence="4">
    <location>
        <begin position="525"/>
        <end position="722"/>
    </location>
</feature>
<dbReference type="InterPro" id="IPR036427">
    <property type="entry name" value="Bromodomain-like_sf"/>
</dbReference>
<dbReference type="HOGENOM" id="CLU_234966_0_0_1"/>
<dbReference type="Pfam" id="PF23450">
    <property type="entry name" value="KIAA2026_hel"/>
    <property type="match status" value="1"/>
</dbReference>
<dbReference type="OMA" id="FRNAPTQ"/>
<feature type="compositionally biased region" description="Polar residues" evidence="4">
    <location>
        <begin position="607"/>
        <end position="625"/>
    </location>
</feature>
<feature type="compositionally biased region" description="Basic and acidic residues" evidence="4">
    <location>
        <begin position="829"/>
        <end position="876"/>
    </location>
</feature>
<dbReference type="Gene3D" id="1.20.920.10">
    <property type="entry name" value="Bromodomain-like"/>
    <property type="match status" value="1"/>
</dbReference>
<feature type="compositionally biased region" description="Polar residues" evidence="4">
    <location>
        <begin position="1084"/>
        <end position="1099"/>
    </location>
</feature>
<keyword evidence="8" id="KW-1185">Reference proteome</keyword>
<reference evidence="8" key="1">
    <citation type="submission" date="2012-12" db="EMBL/GenBank/DDBJ databases">
        <authorList>
            <person name="Hellsten U."/>
            <person name="Grimwood J."/>
            <person name="Chapman J.A."/>
            <person name="Shapiro H."/>
            <person name="Aerts A."/>
            <person name="Otillar R.P."/>
            <person name="Terry A.Y."/>
            <person name="Boore J.L."/>
            <person name="Simakov O."/>
            <person name="Marletaz F."/>
            <person name="Cho S.-J."/>
            <person name="Edsinger-Gonzales E."/>
            <person name="Havlak P."/>
            <person name="Kuo D.-H."/>
            <person name="Larsson T."/>
            <person name="Lv J."/>
            <person name="Arendt D."/>
            <person name="Savage R."/>
            <person name="Osoegawa K."/>
            <person name="de Jong P."/>
            <person name="Lindberg D.R."/>
            <person name="Seaver E.C."/>
            <person name="Weisblat D.A."/>
            <person name="Putnam N.H."/>
            <person name="Grigoriev I.V."/>
            <person name="Rokhsar D.S."/>
        </authorList>
    </citation>
    <scope>NUCLEOTIDE SEQUENCE</scope>
    <source>
        <strain evidence="8">I ESC-2004</strain>
    </source>
</reference>
<dbReference type="EMBL" id="KB301365">
    <property type="protein sequence ID" value="ELU05585.1"/>
    <property type="molecule type" value="Genomic_DNA"/>
</dbReference>
<dbReference type="InterPro" id="IPR056522">
    <property type="entry name" value="KIAA2026_hel"/>
</dbReference>
<dbReference type="STRING" id="283909.R7UHC5"/>
<evidence type="ECO:0000256" key="2">
    <source>
        <dbReference type="PROSITE-ProRule" id="PRU00035"/>
    </source>
</evidence>
<feature type="region of interest" description="Disordered" evidence="4">
    <location>
        <begin position="1708"/>
        <end position="1729"/>
    </location>
</feature>
<sequence length="1942" mass="214180">MEEMDMTYSTTMLQEQLGICPGELSDPPGTSYGLAPSPVELSDFVVDAVETERDFPNNHNNHVVAAHEDVACISSCNDILNEHEHPDSSYSGMVYTPTPSVASRVTGDTDSGSEADDSELNYDLQKGSGILKEIMKQAHKSITWPFRNAVDENAPGCQDYYKIVEKPIWLRKMREKFDARQYETITEFVADFRLMLENCYRFNGPDHSISKKAQKLETILEQKLALLSRDLRDKTSIAATTGNPSTERIISGTRRRKVIVPHDSTALLNQLRIEEKEREREQKRNQMEEKKRVQEDFMASLQEWEDQLLGDPCGTHMKAMWELPQIGHFFFLCREPLNIGEVPQYEIERCLLMPRESLMLSRIMTTLLSTPYQRTKLDKKPFMPYKVWEEKLRLKLRYWFRMFKESGKNTLKLAMKLGIEENFFHFVGHKNPLEKLKFHELSFYRRVWIVKSLCDYCMEQHEALREACEVQDVSEQREYPLGTDAKGNLYLHFPQFCGPDLRIYRQSPLPVPKLEKKESIEGKDEYLQLVRSSREKKPKRSAPRGRRKQKARAPPPRDSRLRQKPKQLVAVSSDGDDCSESSVSSADESVKKANISPRKSSRRRTPQKASLSPASSRDSTPSNVVRRSLRKIIEESKQLTPQIIEPPASRSCSPSSDGTATPVLNLGGERLKSVNHVDRDAETDVEEEEEEVVEEEQQPDVPLTSYSCDREDKPAGNCVNGDAPCEEEIVVGAAGDAIAEKDAEPDGVKMDENDVEDKEGSDVKEDENGVKEEGQNGKEDVKEESSNVKEEENGLKEDFESMEKGENNLVEDVKGEVEDVKMEANGVKAETDCDVKPGDEMQVKEEDSSVKSEARKEDATTFKEEVNEASDEKADSSGDEWEEKFPKTGSFELVADSVEQLRALMLMFAEPEAAAVGTKRSRSAAKGDTRKKCEKELYESLERLLKELEPWEQKLIAINRKAKIKMRKEQEMYVEEVVEKEVRDVWASEESASEESGEGSDVESTVSNEVEVPKTPKKKPLKPVEASPVLPANLTEEMGFSARGRLRKRRIIPNNAEDQSLKRKKVVKEEAAPVTSVEGEAASLVTTAQDSPPTTSQSWMPSRFTLEELKEGQQAGLYSIGMVNGQPVLIKAPVTKSKPTTPSKAGAANSDKKFPMYRFTAPGSQGNTANFQTALKTLLSHAKPVRPSVPPSTASTSSCVSPLSSIAPPPSTSSMVEAVAQVPDPKPDVSVLSPTKSLAVSSSVTATKVFSVSGGIGVNNISQLPPAIVQQLVKQQEVKSSVATSDHKIQLLPFPLKPKYAANVTVKELLQKALDKPGPSQPAELSPVPGSHTLQQQQKQIQDQLIRKELQRRITQLEEKHEIALQQLTSKSSAEAQAVISEHQAVIQKLKAELQSRVTILVPQEPTPKVAAINKKQSIDQALKAVMTTVSTTLPTAQIKVVGPSPFQMPCQRPYRPVTMTTTAMKGSIPVVPSLTNKGENLGASLITSNSQPTIAAQPTLKPNNVSIQPALVQKRTIQPGVQRSVAIQPTVQQSVAVQPAQQPSTAIQLARQQSATIQPTQQQSAAIQPTQQQSAAIQPAQQQSTTIQPTQQQSAAIQPAQQQSTTIQPTQQQSATIQPAPQQGAAIQPAPQPSPSRTLELKITPRTFMTNDGPVQGVVLPPGVILPPKVLLQLTTSKDKGGQGLVVMQQGKDGSISRIAVDTAPKPSPVVMNDAPKPQVTPVPQAPKIISAPSTSSLKTTQEKLMLYQVNGQLVTSQGIPVSISQGQVMMASSSVAAARPSAPQVRLVSKSNVGLSPGMTVVPKTTMLPQTAAVQLQSAAPVQMQNLAVLQASGQSFIQVQQPQLLQLKPQVQPQLVQVRSDLPPHAKIQLQAVRGAHPQLQQLKPQPQTVRLRAPQPQLQTVQVKSSAEQLLPQAQLQILQQQGQQLKILQPQATPSRQ</sequence>
<feature type="compositionally biased region" description="Low complexity" evidence="4">
    <location>
        <begin position="1191"/>
        <end position="1205"/>
    </location>
</feature>
<organism evidence="6">
    <name type="scientific">Capitella teleta</name>
    <name type="common">Polychaete worm</name>
    <dbReference type="NCBI Taxonomy" id="283909"/>
    <lineage>
        <taxon>Eukaryota</taxon>
        <taxon>Metazoa</taxon>
        <taxon>Spiralia</taxon>
        <taxon>Lophotrochozoa</taxon>
        <taxon>Annelida</taxon>
        <taxon>Polychaeta</taxon>
        <taxon>Sedentaria</taxon>
        <taxon>Scolecida</taxon>
        <taxon>Capitellidae</taxon>
        <taxon>Capitella</taxon>
    </lineage>
</organism>
<evidence type="ECO:0000256" key="3">
    <source>
        <dbReference type="SAM" id="Coils"/>
    </source>
</evidence>
<dbReference type="PANTHER" id="PTHR31095">
    <property type="entry name" value="RIKEN CDNA 9930021J03 GENE"/>
    <property type="match status" value="1"/>
</dbReference>
<feature type="compositionally biased region" description="Polar residues" evidence="4">
    <location>
        <begin position="650"/>
        <end position="659"/>
    </location>
</feature>
<feature type="region of interest" description="Disordered" evidence="4">
    <location>
        <begin position="97"/>
        <end position="120"/>
    </location>
</feature>
<dbReference type="PROSITE" id="PS50014">
    <property type="entry name" value="BROMODOMAIN_2"/>
    <property type="match status" value="1"/>
</dbReference>
<proteinExistence type="predicted"/>
<dbReference type="InterPro" id="IPR001487">
    <property type="entry name" value="Bromodomain"/>
</dbReference>
<feature type="compositionally biased region" description="Acidic residues" evidence="4">
    <location>
        <begin position="111"/>
        <end position="120"/>
    </location>
</feature>
<feature type="compositionally biased region" description="Low complexity" evidence="4">
    <location>
        <begin position="1561"/>
        <end position="1630"/>
    </location>
</feature>
<dbReference type="InterPro" id="IPR040214">
    <property type="entry name" value="BRD10"/>
</dbReference>
<evidence type="ECO:0000256" key="1">
    <source>
        <dbReference type="ARBA" id="ARBA00023117"/>
    </source>
</evidence>
<dbReference type="Proteomes" id="UP000014760">
    <property type="component" value="Unassembled WGS sequence"/>
</dbReference>
<accession>R7UHC5</accession>
<feature type="region of interest" description="Disordered" evidence="4">
    <location>
        <begin position="736"/>
        <end position="884"/>
    </location>
</feature>
<reference evidence="7" key="3">
    <citation type="submission" date="2015-06" db="UniProtKB">
        <authorList>
            <consortium name="EnsemblMetazoa"/>
        </authorList>
    </citation>
    <scope>IDENTIFICATION</scope>
</reference>
<keyword evidence="1 2" id="KW-0103">Bromodomain</keyword>
<feature type="coiled-coil region" evidence="3">
    <location>
        <begin position="1347"/>
        <end position="1393"/>
    </location>
</feature>